<sequence length="150" mass="16922">MLGVKLPQPYGLRLEMIRAKGFTDAETIELLKRNNETELLAAIHSEINWEGFIAYNHEHGELLKAAVLDGYQFSFITIGGIKNLLSIKFNKHEGADYEIQGSFITKLKLSEADFLRIRLLVPKHWKLIVSSIHGATTAEFVEVGIELEKA</sequence>
<organism evidence="1">
    <name type="scientific">Paenibacillus sp. SYP-B3998</name>
    <dbReference type="NCBI Taxonomy" id="2678564"/>
    <lineage>
        <taxon>Bacteria</taxon>
        <taxon>Bacillati</taxon>
        <taxon>Bacillota</taxon>
        <taxon>Bacilli</taxon>
        <taxon>Bacillales</taxon>
        <taxon>Paenibacillaceae</taxon>
        <taxon>Paenibacillus</taxon>
    </lineage>
</organism>
<gene>
    <name evidence="1" type="ORF">GK047_03205</name>
</gene>
<dbReference type="AlphaFoldDB" id="A0A6G3ZUD5"/>
<evidence type="ECO:0000313" key="1">
    <source>
        <dbReference type="EMBL" id="NEW05027.1"/>
    </source>
</evidence>
<protein>
    <submittedName>
        <fullName evidence="1">Uncharacterized protein</fullName>
    </submittedName>
</protein>
<name>A0A6G3ZUD5_9BACL</name>
<dbReference type="RefSeq" id="WP_163941027.1">
    <property type="nucleotide sequence ID" value="NZ_JAAIKC010000001.1"/>
</dbReference>
<accession>A0A6G3ZUD5</accession>
<dbReference type="EMBL" id="JAAIKC010000001">
    <property type="protein sequence ID" value="NEW05027.1"/>
    <property type="molecule type" value="Genomic_DNA"/>
</dbReference>
<reference evidence="1" key="1">
    <citation type="submission" date="2020-02" db="EMBL/GenBank/DDBJ databases">
        <authorList>
            <person name="Shen X.-R."/>
            <person name="Zhang Y.-X."/>
        </authorList>
    </citation>
    <scope>NUCLEOTIDE SEQUENCE</scope>
    <source>
        <strain evidence="1">SYP-B3998</strain>
    </source>
</reference>
<comment type="caution">
    <text evidence="1">The sequence shown here is derived from an EMBL/GenBank/DDBJ whole genome shotgun (WGS) entry which is preliminary data.</text>
</comment>
<proteinExistence type="predicted"/>